<feature type="domain" description="Helicase C-terminal" evidence="3">
    <location>
        <begin position="232"/>
        <end position="377"/>
    </location>
</feature>
<dbReference type="Proteomes" id="UP000193922">
    <property type="component" value="Unassembled WGS sequence"/>
</dbReference>
<dbReference type="InterPro" id="IPR001650">
    <property type="entry name" value="Helicase_C-like"/>
</dbReference>
<dbReference type="GeneID" id="63801186"/>
<dbReference type="InterPro" id="IPR027417">
    <property type="entry name" value="P-loop_NTPase"/>
</dbReference>
<keyword evidence="4" id="KW-0378">Hydrolase</keyword>
<dbReference type="CDD" id="cd18032">
    <property type="entry name" value="DEXHc_RE_I_III_res"/>
    <property type="match status" value="1"/>
</dbReference>
<name>A0A1Y1WDL5_9FUNG</name>
<evidence type="ECO:0000259" key="2">
    <source>
        <dbReference type="PROSITE" id="PS51192"/>
    </source>
</evidence>
<dbReference type="Pfam" id="PF00271">
    <property type="entry name" value="Helicase_C"/>
    <property type="match status" value="1"/>
</dbReference>
<evidence type="ECO:0000256" key="1">
    <source>
        <dbReference type="ARBA" id="ARBA00022806"/>
    </source>
</evidence>
<dbReference type="SMART" id="SM00490">
    <property type="entry name" value="HELICc"/>
    <property type="match status" value="1"/>
</dbReference>
<dbReference type="CDD" id="cd18799">
    <property type="entry name" value="SF2_C_EcoAI-like"/>
    <property type="match status" value="1"/>
</dbReference>
<reference evidence="4 5" key="1">
    <citation type="submission" date="2016-07" db="EMBL/GenBank/DDBJ databases">
        <title>Pervasive Adenine N6-methylation of Active Genes in Fungi.</title>
        <authorList>
            <consortium name="DOE Joint Genome Institute"/>
            <person name="Mondo S.J."/>
            <person name="Dannebaum R.O."/>
            <person name="Kuo R.C."/>
            <person name="Labutti K."/>
            <person name="Haridas S."/>
            <person name="Kuo A."/>
            <person name="Salamov A."/>
            <person name="Ahrendt S.R."/>
            <person name="Lipzen A."/>
            <person name="Sullivan W."/>
            <person name="Andreopoulos W.B."/>
            <person name="Clum A."/>
            <person name="Lindquist E."/>
            <person name="Daum C."/>
            <person name="Ramamoorthy G.K."/>
            <person name="Gryganskyi A."/>
            <person name="Culley D."/>
            <person name="Magnuson J.K."/>
            <person name="James T.Y."/>
            <person name="O'Malley M.A."/>
            <person name="Stajich J.E."/>
            <person name="Spatafora J.W."/>
            <person name="Visel A."/>
            <person name="Grigoriev I.V."/>
        </authorList>
    </citation>
    <scope>NUCLEOTIDE SEQUENCE [LARGE SCALE GENOMIC DNA]</scope>
    <source>
        <strain evidence="4 5">ATCC 12442</strain>
    </source>
</reference>
<dbReference type="SUPFAM" id="SSF52540">
    <property type="entry name" value="P-loop containing nucleoside triphosphate hydrolases"/>
    <property type="match status" value="1"/>
</dbReference>
<dbReference type="Pfam" id="PF04851">
    <property type="entry name" value="ResIII"/>
    <property type="match status" value="1"/>
</dbReference>
<proteinExistence type="predicted"/>
<dbReference type="GO" id="GO:0005759">
    <property type="term" value="C:mitochondrial matrix"/>
    <property type="evidence" value="ECO:0007669"/>
    <property type="project" value="TreeGrafter"/>
</dbReference>
<dbReference type="RefSeq" id="XP_040745135.1">
    <property type="nucleotide sequence ID" value="XM_040884538.1"/>
</dbReference>
<feature type="domain" description="Helicase ATP-binding" evidence="2">
    <location>
        <begin position="15"/>
        <end position="179"/>
    </location>
</feature>
<dbReference type="InterPro" id="IPR006935">
    <property type="entry name" value="Helicase/UvrB_N"/>
</dbReference>
<dbReference type="PANTHER" id="PTHR47396:SF1">
    <property type="entry name" value="ATP-DEPENDENT HELICASE IRC3-RELATED"/>
    <property type="match status" value="1"/>
</dbReference>
<dbReference type="GO" id="GO:0036121">
    <property type="term" value="F:double-stranded DNA helicase activity"/>
    <property type="evidence" value="ECO:0007669"/>
    <property type="project" value="TreeGrafter"/>
</dbReference>
<dbReference type="EMBL" id="MCFD01000004">
    <property type="protein sequence ID" value="ORX71620.1"/>
    <property type="molecule type" value="Genomic_DNA"/>
</dbReference>
<dbReference type="GO" id="GO:0016787">
    <property type="term" value="F:hydrolase activity"/>
    <property type="evidence" value="ECO:0007669"/>
    <property type="project" value="UniProtKB-KW"/>
</dbReference>
<organism evidence="4 5">
    <name type="scientific">Linderina pennispora</name>
    <dbReference type="NCBI Taxonomy" id="61395"/>
    <lineage>
        <taxon>Eukaryota</taxon>
        <taxon>Fungi</taxon>
        <taxon>Fungi incertae sedis</taxon>
        <taxon>Zoopagomycota</taxon>
        <taxon>Kickxellomycotina</taxon>
        <taxon>Kickxellomycetes</taxon>
        <taxon>Kickxellales</taxon>
        <taxon>Kickxellaceae</taxon>
        <taxon>Linderina</taxon>
    </lineage>
</organism>
<feature type="non-terminal residue" evidence="4">
    <location>
        <position position="377"/>
    </location>
</feature>
<comment type="caution">
    <text evidence="4">The sequence shown here is derived from an EMBL/GenBank/DDBJ whole genome shotgun (WGS) entry which is preliminary data.</text>
</comment>
<evidence type="ECO:0000313" key="5">
    <source>
        <dbReference type="Proteomes" id="UP000193922"/>
    </source>
</evidence>
<dbReference type="GO" id="GO:0032042">
    <property type="term" value="P:mitochondrial DNA metabolic process"/>
    <property type="evidence" value="ECO:0007669"/>
    <property type="project" value="TreeGrafter"/>
</dbReference>
<evidence type="ECO:0000259" key="3">
    <source>
        <dbReference type="PROSITE" id="PS51194"/>
    </source>
</evidence>
<keyword evidence="1" id="KW-0547">Nucleotide-binding</keyword>
<dbReference type="GO" id="GO:0061749">
    <property type="term" value="F:forked DNA-dependent helicase activity"/>
    <property type="evidence" value="ECO:0007669"/>
    <property type="project" value="TreeGrafter"/>
</dbReference>
<dbReference type="PANTHER" id="PTHR47396">
    <property type="entry name" value="TYPE I RESTRICTION ENZYME ECOKI R PROTEIN"/>
    <property type="match status" value="1"/>
</dbReference>
<evidence type="ECO:0000313" key="4">
    <source>
        <dbReference type="EMBL" id="ORX71620.1"/>
    </source>
</evidence>
<dbReference type="GO" id="GO:0005524">
    <property type="term" value="F:ATP binding"/>
    <property type="evidence" value="ECO:0007669"/>
    <property type="project" value="InterPro"/>
</dbReference>
<dbReference type="Gene3D" id="3.40.50.300">
    <property type="entry name" value="P-loop containing nucleotide triphosphate hydrolases"/>
    <property type="match status" value="2"/>
</dbReference>
<gene>
    <name evidence="4" type="ORF">DL89DRAFT_221789</name>
</gene>
<keyword evidence="1" id="KW-0347">Helicase</keyword>
<dbReference type="OrthoDB" id="16911at2759"/>
<dbReference type="PROSITE" id="PS51194">
    <property type="entry name" value="HELICASE_CTER"/>
    <property type="match status" value="1"/>
</dbReference>
<dbReference type="InterPro" id="IPR050742">
    <property type="entry name" value="Helicase_Restrict-Modif_Enz"/>
</dbReference>
<keyword evidence="5" id="KW-1185">Reference proteome</keyword>
<dbReference type="AlphaFoldDB" id="A0A1Y1WDL5"/>
<dbReference type="PROSITE" id="PS51192">
    <property type="entry name" value="HELICASE_ATP_BIND_1"/>
    <property type="match status" value="1"/>
</dbReference>
<accession>A0A1Y1WDL5</accession>
<sequence length="377" mass="42209">MLREYQKECIDACLKRIDEGVKRQAVSLPVGSGKTVVFSNLIKRIKPPTSIATKTLVLAHREELLEQAANQIRKASPDLIVEIDQGKRVANPAADVIVASVPTLGRANSSRIERFDPKRFKCIIIDEAHHAAAMTYRRIIDYFITLKGNQDLVVWGCSATLRRHDGLSLNHVFDEIVYQKSFFEMISEQWLCPMKVVTIKTQVSLDKVRSYMGDFSVSSLSETVNELDRNKAIISAYHDIAQGRKSVLVFGVDVKHVNALKDLFVSYGVNAEAVLGTTPPAERQRILDDFRARRVPVLVNCGILTEGTDIPNIDCVFMSRPTRSLVMFQQMIGRGVRRFDGKKDCLIVDFVDMFSNKTSVVTVPSLLGLDPHMTLDG</sequence>
<dbReference type="GO" id="GO:0070125">
    <property type="term" value="P:mitochondrial translational elongation"/>
    <property type="evidence" value="ECO:0007669"/>
    <property type="project" value="TreeGrafter"/>
</dbReference>
<dbReference type="SMART" id="SM00487">
    <property type="entry name" value="DEXDc"/>
    <property type="match status" value="1"/>
</dbReference>
<dbReference type="STRING" id="61395.A0A1Y1WDL5"/>
<dbReference type="InterPro" id="IPR014001">
    <property type="entry name" value="Helicase_ATP-bd"/>
</dbReference>
<protein>
    <submittedName>
        <fullName evidence="4">p-loop containing nucleoside triphosphate hydrolase protein</fullName>
    </submittedName>
</protein>
<keyword evidence="1" id="KW-0067">ATP-binding</keyword>
<dbReference type="GO" id="GO:0000403">
    <property type="term" value="F:Y-form DNA binding"/>
    <property type="evidence" value="ECO:0007669"/>
    <property type="project" value="TreeGrafter"/>
</dbReference>